<protein>
    <submittedName>
        <fullName evidence="2">DUF2087 domain-containing protein</fullName>
    </submittedName>
</protein>
<accession>A0ABX7M8M8</accession>
<dbReference type="Pfam" id="PF09860">
    <property type="entry name" value="DUF2087"/>
    <property type="match status" value="1"/>
</dbReference>
<feature type="domain" description="DUF2087" evidence="1">
    <location>
        <begin position="88"/>
        <end position="158"/>
    </location>
</feature>
<proteinExistence type="predicted"/>
<keyword evidence="3" id="KW-1185">Reference proteome</keyword>
<dbReference type="Proteomes" id="UP000663570">
    <property type="component" value="Chromosome"/>
</dbReference>
<dbReference type="RefSeq" id="WP_206255378.1">
    <property type="nucleotide sequence ID" value="NZ_CP071060.1"/>
</dbReference>
<reference evidence="2 3" key="1">
    <citation type="submission" date="2021-02" db="EMBL/GenBank/DDBJ databases">
        <title>Niveibacterium changnyeongensis HC41.</title>
        <authorList>
            <person name="Kang M."/>
        </authorList>
    </citation>
    <scope>NUCLEOTIDE SEQUENCE [LARGE SCALE GENOMIC DNA]</scope>
    <source>
        <strain evidence="2 3">HC41</strain>
    </source>
</reference>
<organism evidence="2 3">
    <name type="scientific">Niveibacterium microcysteis</name>
    <dbReference type="NCBI Taxonomy" id="2811415"/>
    <lineage>
        <taxon>Bacteria</taxon>
        <taxon>Pseudomonadati</taxon>
        <taxon>Pseudomonadota</taxon>
        <taxon>Betaproteobacteria</taxon>
        <taxon>Rhodocyclales</taxon>
        <taxon>Rhodocyclaceae</taxon>
        <taxon>Niveibacterium</taxon>
    </lineage>
</organism>
<name>A0ABX7M8M8_9RHOO</name>
<dbReference type="EMBL" id="CP071060">
    <property type="protein sequence ID" value="QSI78097.1"/>
    <property type="molecule type" value="Genomic_DNA"/>
</dbReference>
<evidence type="ECO:0000313" key="3">
    <source>
        <dbReference type="Proteomes" id="UP000663570"/>
    </source>
</evidence>
<evidence type="ECO:0000313" key="2">
    <source>
        <dbReference type="EMBL" id="QSI78097.1"/>
    </source>
</evidence>
<evidence type="ECO:0000259" key="1">
    <source>
        <dbReference type="Pfam" id="PF09860"/>
    </source>
</evidence>
<dbReference type="InterPro" id="IPR018656">
    <property type="entry name" value="DUF2087"/>
</dbReference>
<sequence>MSRTTLPYYADDISALARSLARQLAEIDGPPGHLQLLNALSRATGYRNYQSYRAEHRHTVPTARPQPEAPPPPKDQTALLRYFDASGRLLRWPTKAGHRLPCVLGVWAQLPARIAMNERDVNGWIQAALGFEDYVLIRRELVNHGLLARTPDGRVYRRVEQPVPDAHAALVSDICRRARPLAQGASVS</sequence>
<gene>
    <name evidence="2" type="ORF">JY500_05495</name>
</gene>